<dbReference type="AlphaFoldDB" id="A0A7S4BQZ5"/>
<dbReference type="InterPro" id="IPR053250">
    <property type="entry name" value="Glycosyltransferase_77"/>
</dbReference>
<dbReference type="GO" id="GO:0005794">
    <property type="term" value="C:Golgi apparatus"/>
    <property type="evidence" value="ECO:0007669"/>
    <property type="project" value="TreeGrafter"/>
</dbReference>
<dbReference type="EMBL" id="HBIZ01041107">
    <property type="protein sequence ID" value="CAE0773626.1"/>
    <property type="molecule type" value="Transcribed_RNA"/>
</dbReference>
<dbReference type="PANTHER" id="PTHR46936">
    <property type="entry name" value="ARABINOSYLTRANSFERASE XEG113"/>
    <property type="match status" value="1"/>
</dbReference>
<reference evidence="1" key="1">
    <citation type="submission" date="2021-01" db="EMBL/GenBank/DDBJ databases">
        <authorList>
            <person name="Corre E."/>
            <person name="Pelletier E."/>
            <person name="Niang G."/>
            <person name="Scheremetjew M."/>
            <person name="Finn R."/>
            <person name="Kale V."/>
            <person name="Holt S."/>
            <person name="Cochrane G."/>
            <person name="Meng A."/>
            <person name="Brown T."/>
            <person name="Cohen L."/>
        </authorList>
    </citation>
    <scope>NUCLEOTIDE SEQUENCE</scope>
    <source>
        <strain evidence="1">CCMP645</strain>
    </source>
</reference>
<protein>
    <submittedName>
        <fullName evidence="1">Uncharacterized protein</fullName>
    </submittedName>
</protein>
<accession>A0A7S4BQZ5</accession>
<proteinExistence type="predicted"/>
<sequence length="217" mass="23941">MLCSCELGFWIKHVEEDCRAGGHHTLQLPYLCPVDHYLFPRTLARSRFAHRERSFLENPRTPESARRSMTVDVCRGSGCDAESVGDGQLLLAASPTAASIRRRLGHLNVSILHFSDVLGSFGGFESKMRTARFHSEAQELLSGWCCTSHPAFKKLGGEVPYLLPPLPGQREWRGTPKLAWAANTIAQLFREANQSTVADELEPCATSRSGRTGEGCA</sequence>
<organism evidence="1">
    <name type="scientific">Chrysotila carterae</name>
    <name type="common">Marine alga</name>
    <name type="synonym">Syracosphaera carterae</name>
    <dbReference type="NCBI Taxonomy" id="13221"/>
    <lineage>
        <taxon>Eukaryota</taxon>
        <taxon>Haptista</taxon>
        <taxon>Haptophyta</taxon>
        <taxon>Prymnesiophyceae</taxon>
        <taxon>Isochrysidales</taxon>
        <taxon>Isochrysidaceae</taxon>
        <taxon>Chrysotila</taxon>
    </lineage>
</organism>
<dbReference type="PANTHER" id="PTHR46936:SF1">
    <property type="entry name" value="ARABINOSYLTRANSFERASE XEG113"/>
    <property type="match status" value="1"/>
</dbReference>
<gene>
    <name evidence="1" type="ORF">PCAR00345_LOCUS26238</name>
</gene>
<dbReference type="GO" id="GO:0052636">
    <property type="term" value="F:arabinosyltransferase activity"/>
    <property type="evidence" value="ECO:0007669"/>
    <property type="project" value="TreeGrafter"/>
</dbReference>
<name>A0A7S4BQZ5_CHRCT</name>
<evidence type="ECO:0000313" key="1">
    <source>
        <dbReference type="EMBL" id="CAE0773626.1"/>
    </source>
</evidence>